<dbReference type="EMBL" id="SNXS01000017">
    <property type="protein sequence ID" value="TDP59727.1"/>
    <property type="molecule type" value="Genomic_DNA"/>
</dbReference>
<keyword evidence="2" id="KW-0963">Cytoplasm</keyword>
<evidence type="ECO:0000313" key="4">
    <source>
        <dbReference type="EMBL" id="TDP59727.1"/>
    </source>
</evidence>
<dbReference type="InterPro" id="IPR006016">
    <property type="entry name" value="UspA"/>
</dbReference>
<accession>A0A4R6QC69</accession>
<organism evidence="4 5">
    <name type="scientific">Roseateles toxinivorans</name>
    <dbReference type="NCBI Taxonomy" id="270368"/>
    <lineage>
        <taxon>Bacteria</taxon>
        <taxon>Pseudomonadati</taxon>
        <taxon>Pseudomonadota</taxon>
        <taxon>Betaproteobacteria</taxon>
        <taxon>Burkholderiales</taxon>
        <taxon>Sphaerotilaceae</taxon>
        <taxon>Roseateles</taxon>
    </lineage>
</organism>
<sequence length="146" mass="15210">MADYKHILLPTDGSTSADKAAETAVDLARRYGARLSIVSVIDPVPFISFPEGGGEALAYYLEAAEDGAKQGIEQASARATAAGVSFDSQVLREHGPAPSIIGFAKQEGIDLIVMGSHGRRGLDSLLLGSVAHKVLTLSPVPVLVVK</sequence>
<dbReference type="InterPro" id="IPR014729">
    <property type="entry name" value="Rossmann-like_a/b/a_fold"/>
</dbReference>
<comment type="subcellular location">
    <subcellularLocation>
        <location evidence="2">Cytoplasm</location>
    </subcellularLocation>
</comment>
<evidence type="ECO:0000313" key="5">
    <source>
        <dbReference type="Proteomes" id="UP000295361"/>
    </source>
</evidence>
<dbReference type="GO" id="GO:0005737">
    <property type="term" value="C:cytoplasm"/>
    <property type="evidence" value="ECO:0007669"/>
    <property type="project" value="UniProtKB-SubCell"/>
</dbReference>
<dbReference type="Proteomes" id="UP000295361">
    <property type="component" value="Unassembled WGS sequence"/>
</dbReference>
<dbReference type="PANTHER" id="PTHR46268">
    <property type="entry name" value="STRESS RESPONSE PROTEIN NHAX"/>
    <property type="match status" value="1"/>
</dbReference>
<proteinExistence type="inferred from homology"/>
<dbReference type="SUPFAM" id="SSF52402">
    <property type="entry name" value="Adenine nucleotide alpha hydrolases-like"/>
    <property type="match status" value="1"/>
</dbReference>
<name>A0A4R6QC69_9BURK</name>
<dbReference type="PANTHER" id="PTHR46268:SF15">
    <property type="entry name" value="UNIVERSAL STRESS PROTEIN HP_0031"/>
    <property type="match status" value="1"/>
</dbReference>
<dbReference type="PIRSF" id="PIRSF006276">
    <property type="entry name" value="UspA"/>
    <property type="match status" value="1"/>
</dbReference>
<dbReference type="RefSeq" id="WP_133704022.1">
    <property type="nucleotide sequence ID" value="NZ_SNXS01000017.1"/>
</dbReference>
<reference evidence="4 5" key="1">
    <citation type="submission" date="2019-03" db="EMBL/GenBank/DDBJ databases">
        <title>Genomic Encyclopedia of Type Strains, Phase IV (KMG-IV): sequencing the most valuable type-strain genomes for metagenomic binning, comparative biology and taxonomic classification.</title>
        <authorList>
            <person name="Goeker M."/>
        </authorList>
    </citation>
    <scope>NUCLEOTIDE SEQUENCE [LARGE SCALE GENOMIC DNA]</scope>
    <source>
        <strain evidence="4 5">DSM 16998</strain>
    </source>
</reference>
<comment type="similarity">
    <text evidence="1 2">Belongs to the universal stress protein A family.</text>
</comment>
<dbReference type="PRINTS" id="PR01438">
    <property type="entry name" value="UNVRSLSTRESS"/>
</dbReference>
<evidence type="ECO:0000256" key="1">
    <source>
        <dbReference type="ARBA" id="ARBA00008791"/>
    </source>
</evidence>
<feature type="domain" description="UspA" evidence="3">
    <location>
        <begin position="4"/>
        <end position="146"/>
    </location>
</feature>
<dbReference type="Pfam" id="PF00582">
    <property type="entry name" value="Usp"/>
    <property type="match status" value="1"/>
</dbReference>
<gene>
    <name evidence="4" type="ORF">DES47_11746</name>
</gene>
<dbReference type="CDD" id="cd00293">
    <property type="entry name" value="USP-like"/>
    <property type="match status" value="1"/>
</dbReference>
<dbReference type="AlphaFoldDB" id="A0A4R6QC69"/>
<dbReference type="InterPro" id="IPR006015">
    <property type="entry name" value="Universal_stress_UspA"/>
</dbReference>
<dbReference type="InParanoid" id="A0A4R6QC69"/>
<dbReference type="OrthoDB" id="5295044at2"/>
<dbReference type="FunCoup" id="A0A4R6QC69">
    <property type="interactions" value="388"/>
</dbReference>
<dbReference type="Gene3D" id="3.40.50.620">
    <property type="entry name" value="HUPs"/>
    <property type="match status" value="1"/>
</dbReference>
<comment type="caution">
    <text evidence="4">The sequence shown here is derived from an EMBL/GenBank/DDBJ whole genome shotgun (WGS) entry which is preliminary data.</text>
</comment>
<evidence type="ECO:0000259" key="3">
    <source>
        <dbReference type="Pfam" id="PF00582"/>
    </source>
</evidence>
<protein>
    <recommendedName>
        <fullName evidence="2">Universal stress protein</fullName>
    </recommendedName>
</protein>
<keyword evidence="5" id="KW-1185">Reference proteome</keyword>
<evidence type="ECO:0000256" key="2">
    <source>
        <dbReference type="PIRNR" id="PIRNR006276"/>
    </source>
</evidence>